<organism evidence="1 2">
    <name type="scientific">Streptomyces chryseus</name>
    <dbReference type="NCBI Taxonomy" id="68186"/>
    <lineage>
        <taxon>Bacteria</taxon>
        <taxon>Bacillati</taxon>
        <taxon>Actinomycetota</taxon>
        <taxon>Actinomycetes</taxon>
        <taxon>Kitasatosporales</taxon>
        <taxon>Streptomycetaceae</taxon>
        <taxon>Streptomyces</taxon>
    </lineage>
</organism>
<gene>
    <name evidence="1" type="ORF">GCM10010346_57690</name>
</gene>
<name>A0ABQ3E5E7_9ACTN</name>
<comment type="caution">
    <text evidence="1">The sequence shown here is derived from an EMBL/GenBank/DDBJ whole genome shotgun (WGS) entry which is preliminary data.</text>
</comment>
<dbReference type="Proteomes" id="UP000599437">
    <property type="component" value="Unassembled WGS sequence"/>
</dbReference>
<dbReference type="EMBL" id="BMVO01000028">
    <property type="protein sequence ID" value="GHB26570.1"/>
    <property type="molecule type" value="Genomic_DNA"/>
</dbReference>
<sequence length="81" mass="8442">MCTITVPSARRSTSTRTAERLGRAPIRLKDAGLGETGFDLGTAGQDVGRRLVVGGEVAFAVDRSAAQNDGVTVGVEAQQIR</sequence>
<protein>
    <submittedName>
        <fullName evidence="1">Uncharacterized protein</fullName>
    </submittedName>
</protein>
<accession>A0ABQ3E5E7</accession>
<evidence type="ECO:0000313" key="2">
    <source>
        <dbReference type="Proteomes" id="UP000599437"/>
    </source>
</evidence>
<reference evidence="2" key="1">
    <citation type="journal article" date="2019" name="Int. J. Syst. Evol. Microbiol.">
        <title>The Global Catalogue of Microorganisms (GCM) 10K type strain sequencing project: providing services to taxonomists for standard genome sequencing and annotation.</title>
        <authorList>
            <consortium name="The Broad Institute Genomics Platform"/>
            <consortium name="The Broad Institute Genome Sequencing Center for Infectious Disease"/>
            <person name="Wu L."/>
            <person name="Ma J."/>
        </authorList>
    </citation>
    <scope>NUCLEOTIDE SEQUENCE [LARGE SCALE GENOMIC DNA]</scope>
    <source>
        <strain evidence="2">JCM 4737</strain>
    </source>
</reference>
<evidence type="ECO:0000313" key="1">
    <source>
        <dbReference type="EMBL" id="GHB26570.1"/>
    </source>
</evidence>
<proteinExistence type="predicted"/>
<keyword evidence="2" id="KW-1185">Reference proteome</keyword>